<proteinExistence type="predicted"/>
<evidence type="ECO:0000256" key="2">
    <source>
        <dbReference type="SAM" id="SignalP"/>
    </source>
</evidence>
<protein>
    <submittedName>
        <fullName evidence="3">Uncharacterized protein</fullName>
    </submittedName>
</protein>
<keyword evidence="2" id="KW-0732">Signal</keyword>
<dbReference type="EMBL" id="CADCXV010001272">
    <property type="protein sequence ID" value="CAB0043133.1"/>
    <property type="molecule type" value="Genomic_DNA"/>
</dbReference>
<accession>A0A6H5IXR4</accession>
<evidence type="ECO:0000313" key="4">
    <source>
        <dbReference type="Proteomes" id="UP000479190"/>
    </source>
</evidence>
<evidence type="ECO:0000256" key="1">
    <source>
        <dbReference type="SAM" id="MobiDB-lite"/>
    </source>
</evidence>
<feature type="signal peptide" evidence="2">
    <location>
        <begin position="1"/>
        <end position="21"/>
    </location>
</feature>
<keyword evidence="4" id="KW-1185">Reference proteome</keyword>
<organism evidence="3 4">
    <name type="scientific">Trichogramma brassicae</name>
    <dbReference type="NCBI Taxonomy" id="86971"/>
    <lineage>
        <taxon>Eukaryota</taxon>
        <taxon>Metazoa</taxon>
        <taxon>Ecdysozoa</taxon>
        <taxon>Arthropoda</taxon>
        <taxon>Hexapoda</taxon>
        <taxon>Insecta</taxon>
        <taxon>Pterygota</taxon>
        <taxon>Neoptera</taxon>
        <taxon>Endopterygota</taxon>
        <taxon>Hymenoptera</taxon>
        <taxon>Apocrita</taxon>
        <taxon>Proctotrupomorpha</taxon>
        <taxon>Chalcidoidea</taxon>
        <taxon>Trichogrammatidae</taxon>
        <taxon>Trichogramma</taxon>
    </lineage>
</organism>
<dbReference type="Proteomes" id="UP000479190">
    <property type="component" value="Unassembled WGS sequence"/>
</dbReference>
<evidence type="ECO:0000313" key="3">
    <source>
        <dbReference type="EMBL" id="CAB0043133.1"/>
    </source>
</evidence>
<feature type="region of interest" description="Disordered" evidence="1">
    <location>
        <begin position="496"/>
        <end position="529"/>
    </location>
</feature>
<sequence length="529" mass="59810">MLPFLLLLLLLLVFVSELCDTGDNTRDRIDRDVPAAKSIYTEKLIIFNIFFYTSFCLALNNEKPNEHTIDILVRTPAITIAPGDIILSFFYSHVLRFICLACLAIAAASLFAMQTDDRDNSFIVIRGEGFYLQSFAGQDDLQIKKVGKDESSRARKARVCLPWPLRANCGLCLAHYIILFSCYIYIDRGVHGRVCSVSGPRLDVLCSRYYYKVYCLCLYTGAPLHYRSETTQRFSDQRMAAGAGKFFIQRPLKSIARSRYTARAQSCTITDRSSMYTIAKYNDWKPNEHTIDILVRTPAITIAPGDIILSFFYSHVLRFICLACLAIAAASLFAMQTDDRDNSFIVIRGEGFYLQSFAGQDDLQIKKVGKDESSRARKARVCLPWPLRANCGLCLAHYIILFSCYIYIDRGVHGRVCSVSGPRLDVLCSRYYYKVYCLCLYTGIRTHTHASVGVQQRARANPIVMLILITRRVVRARADCEARGVARMTRRCASPTRPWPIAGHSGLRLNPAEPTPRQPPHRPSTLSLE</sequence>
<name>A0A6H5IXR4_9HYME</name>
<dbReference type="AlphaFoldDB" id="A0A6H5IXR4"/>
<gene>
    <name evidence="3" type="ORF">TBRA_LOCUS14721</name>
</gene>
<reference evidence="3 4" key="1">
    <citation type="submission" date="2020-02" db="EMBL/GenBank/DDBJ databases">
        <authorList>
            <person name="Ferguson B K."/>
        </authorList>
    </citation>
    <scope>NUCLEOTIDE SEQUENCE [LARGE SCALE GENOMIC DNA]</scope>
</reference>
<feature type="chain" id="PRO_5026314813" evidence="2">
    <location>
        <begin position="22"/>
        <end position="529"/>
    </location>
</feature>
<feature type="compositionally biased region" description="Pro residues" evidence="1">
    <location>
        <begin position="513"/>
        <end position="522"/>
    </location>
</feature>